<proteinExistence type="predicted"/>
<gene>
    <name evidence="1" type="ORF">MNBD_GAMMA25-1368</name>
</gene>
<accession>A0A3B1B9Y6</accession>
<dbReference type="EMBL" id="UOFY01000065">
    <property type="protein sequence ID" value="VAX11111.1"/>
    <property type="molecule type" value="Genomic_DNA"/>
</dbReference>
<protein>
    <submittedName>
        <fullName evidence="1">Uncharacterized protein</fullName>
    </submittedName>
</protein>
<organism evidence="1">
    <name type="scientific">hydrothermal vent metagenome</name>
    <dbReference type="NCBI Taxonomy" id="652676"/>
    <lineage>
        <taxon>unclassified sequences</taxon>
        <taxon>metagenomes</taxon>
        <taxon>ecological metagenomes</taxon>
    </lineage>
</organism>
<dbReference type="AlphaFoldDB" id="A0A3B1B9Y6"/>
<reference evidence="1" key="1">
    <citation type="submission" date="2018-06" db="EMBL/GenBank/DDBJ databases">
        <authorList>
            <person name="Zhirakovskaya E."/>
        </authorList>
    </citation>
    <scope>NUCLEOTIDE SEQUENCE</scope>
</reference>
<name>A0A3B1B9Y6_9ZZZZ</name>
<evidence type="ECO:0000313" key="1">
    <source>
        <dbReference type="EMBL" id="VAX11111.1"/>
    </source>
</evidence>
<sequence>MGTLRLNLNCDYDRLQERVNHHNSTRQMLGHGFTDDDKIYSLQTLKDNVQSFTPEILDEINQVVVRAGLKLKKKGSIRISQRN</sequence>